<dbReference type="InterPro" id="IPR050653">
    <property type="entry name" value="Prot_Inhib_GrowthFact_Antg"/>
</dbReference>
<dbReference type="Proteomes" id="UP000283509">
    <property type="component" value="Unassembled WGS sequence"/>
</dbReference>
<dbReference type="Pfam" id="PF00050">
    <property type="entry name" value="Kazal_1"/>
    <property type="match status" value="1"/>
</dbReference>
<feature type="domain" description="Kazal-like" evidence="2">
    <location>
        <begin position="15"/>
        <end position="67"/>
    </location>
</feature>
<reference evidence="3 4" key="1">
    <citation type="submission" date="2018-04" db="EMBL/GenBank/DDBJ databases">
        <authorList>
            <person name="Zhang X."/>
            <person name="Yuan J."/>
            <person name="Li F."/>
            <person name="Xiang J."/>
        </authorList>
    </citation>
    <scope>NUCLEOTIDE SEQUENCE [LARGE SCALE GENOMIC DNA]</scope>
    <source>
        <tissue evidence="3">Muscle</tissue>
    </source>
</reference>
<dbReference type="EMBL" id="QCYY01001225">
    <property type="protein sequence ID" value="ROT79559.1"/>
    <property type="molecule type" value="Genomic_DNA"/>
</dbReference>
<dbReference type="GO" id="GO:0030154">
    <property type="term" value="P:cell differentiation"/>
    <property type="evidence" value="ECO:0007669"/>
    <property type="project" value="TreeGrafter"/>
</dbReference>
<accession>A0A3R7P9S9</accession>
<dbReference type="OrthoDB" id="6614329at2759"/>
<feature type="domain" description="Kazal-like" evidence="2">
    <location>
        <begin position="233"/>
        <end position="286"/>
    </location>
</feature>
<dbReference type="CDD" id="cd00104">
    <property type="entry name" value="KAZAL_FS"/>
    <property type="match status" value="5"/>
</dbReference>
<name>A0A3R7P9S9_PENVA</name>
<protein>
    <submittedName>
        <fullName evidence="3">Putative serine protease inhibitor dipetalogastin</fullName>
    </submittedName>
</protein>
<keyword evidence="1" id="KW-1015">Disulfide bond</keyword>
<dbReference type="InterPro" id="IPR002350">
    <property type="entry name" value="Kazal_dom"/>
</dbReference>
<feature type="domain" description="Kazal-like" evidence="2">
    <location>
        <begin position="339"/>
        <end position="391"/>
    </location>
</feature>
<dbReference type="Gene3D" id="3.30.60.30">
    <property type="match status" value="9"/>
</dbReference>
<keyword evidence="4" id="KW-1185">Reference proteome</keyword>
<evidence type="ECO:0000313" key="3">
    <source>
        <dbReference type="EMBL" id="ROT79559.1"/>
    </source>
</evidence>
<dbReference type="PROSITE" id="PS51465">
    <property type="entry name" value="KAZAL_2"/>
    <property type="match status" value="8"/>
</dbReference>
<reference evidence="3 4" key="2">
    <citation type="submission" date="2019-01" db="EMBL/GenBank/DDBJ databases">
        <title>The decoding of complex shrimp genome reveals the adaptation for benthos swimmer, frequently molting mechanism and breeding impact on genome.</title>
        <authorList>
            <person name="Sun Y."/>
            <person name="Gao Y."/>
            <person name="Yu Y."/>
        </authorList>
    </citation>
    <scope>NUCLEOTIDE SEQUENCE [LARGE SCALE GENOMIC DNA]</scope>
    <source>
        <tissue evidence="3">Muscle</tissue>
    </source>
</reference>
<sequence length="508" mass="56508">MLNFISVAIAGAVQGRGTRGCNQICPKEVNPVCGSDGIIYSSSCDLKRQTCGKQERVVAVSDEQCLRANGGKCDHRCTSLLDPVCGSDGRTYLNRCIFRVEQCRYYEYLQLFEKSVFQVGCHLCHYGGLAPTDTNPCPSDCSDKPLDGPVCGSDGNVYNSTCDLEYRTCGQKVVKTSYKHCQTTKHCQDVCFFSFKPVCASNGRMYNSKCQMKMLNCGKHIFQTPMVHCRPQERVPGGCPITCEGETLSPVCGSDGNIYDHKCDMRRLTCGSGSAGSVYEVDIEKCRKRFEKCERIVCPSTLDPVCGTDSNTYTNYCLLHKAHCKKGVELAHYGVCPDMTTTEECPKLCPQKAEEYPVCGSDGNVYSSVCEMKRRTCNQKVVPVALHHCQATKHCYDQCQEEDGGAVCGSDNKMYRNVCEMKAKNCGRHVFEVPIKNCLAGFNFIKCLKFCPPMFDPVCGTDGKTYSNECFLQMENCRTRSLGRSLVTRIYHGKCGQPVPEAKLYMFR</sequence>
<organism evidence="3 4">
    <name type="scientific">Penaeus vannamei</name>
    <name type="common">Whiteleg shrimp</name>
    <name type="synonym">Litopenaeus vannamei</name>
    <dbReference type="NCBI Taxonomy" id="6689"/>
    <lineage>
        <taxon>Eukaryota</taxon>
        <taxon>Metazoa</taxon>
        <taxon>Ecdysozoa</taxon>
        <taxon>Arthropoda</taxon>
        <taxon>Crustacea</taxon>
        <taxon>Multicrustacea</taxon>
        <taxon>Malacostraca</taxon>
        <taxon>Eumalacostraca</taxon>
        <taxon>Eucarida</taxon>
        <taxon>Decapoda</taxon>
        <taxon>Dendrobranchiata</taxon>
        <taxon>Penaeoidea</taxon>
        <taxon>Penaeidae</taxon>
        <taxon>Penaeus</taxon>
    </lineage>
</organism>
<dbReference type="SUPFAM" id="SSF100895">
    <property type="entry name" value="Kazal-type serine protease inhibitors"/>
    <property type="match status" value="9"/>
</dbReference>
<evidence type="ECO:0000256" key="1">
    <source>
        <dbReference type="ARBA" id="ARBA00023157"/>
    </source>
</evidence>
<proteinExistence type="predicted"/>
<evidence type="ECO:0000313" key="4">
    <source>
        <dbReference type="Proteomes" id="UP000283509"/>
    </source>
</evidence>
<feature type="domain" description="Kazal-like" evidence="2">
    <location>
        <begin position="287"/>
        <end position="338"/>
    </location>
</feature>
<comment type="caution">
    <text evidence="3">The sequence shown here is derived from an EMBL/GenBank/DDBJ whole genome shotgun (WGS) entry which is preliminary data.</text>
</comment>
<dbReference type="FunFam" id="3.30.60.30:FF:000042">
    <property type="entry name" value="Serine protease inhibitor dipetalogastin"/>
    <property type="match status" value="1"/>
</dbReference>
<dbReference type="InterPro" id="IPR036058">
    <property type="entry name" value="Kazal_dom_sf"/>
</dbReference>
<dbReference type="GO" id="GO:0005576">
    <property type="term" value="C:extracellular region"/>
    <property type="evidence" value="ECO:0007669"/>
    <property type="project" value="TreeGrafter"/>
</dbReference>
<feature type="domain" description="Kazal-like" evidence="2">
    <location>
        <begin position="441"/>
        <end position="497"/>
    </location>
</feature>
<evidence type="ECO:0000259" key="2">
    <source>
        <dbReference type="PROSITE" id="PS51465"/>
    </source>
</evidence>
<feature type="domain" description="Kazal-like" evidence="2">
    <location>
        <begin position="131"/>
        <end position="183"/>
    </location>
</feature>
<gene>
    <name evidence="3" type="ORF">C7M84_001721</name>
</gene>
<dbReference type="Pfam" id="PF07648">
    <property type="entry name" value="Kazal_2"/>
    <property type="match status" value="8"/>
</dbReference>
<feature type="domain" description="Kazal-like" evidence="2">
    <location>
        <begin position="184"/>
        <end position="231"/>
    </location>
</feature>
<dbReference type="PANTHER" id="PTHR10913">
    <property type="entry name" value="FOLLISTATIN-RELATED"/>
    <property type="match status" value="1"/>
</dbReference>
<dbReference type="PANTHER" id="PTHR10913:SF79">
    <property type="entry name" value="GH09510P"/>
    <property type="match status" value="1"/>
</dbReference>
<feature type="domain" description="Kazal-like" evidence="2">
    <location>
        <begin position="68"/>
        <end position="105"/>
    </location>
</feature>
<dbReference type="SMART" id="SM00280">
    <property type="entry name" value="KAZAL"/>
    <property type="match status" value="9"/>
</dbReference>
<dbReference type="AlphaFoldDB" id="A0A3R7P9S9"/>